<feature type="compositionally biased region" description="Basic and acidic residues" evidence="5">
    <location>
        <begin position="634"/>
        <end position="650"/>
    </location>
</feature>
<comment type="subcellular location">
    <subcellularLocation>
        <location evidence="1">Membrane</location>
        <topology evidence="1">Multi-pass membrane protein</topology>
    </subcellularLocation>
</comment>
<feature type="compositionally biased region" description="Basic and acidic residues" evidence="5">
    <location>
        <begin position="426"/>
        <end position="442"/>
    </location>
</feature>
<feature type="transmembrane region" description="Helical" evidence="6">
    <location>
        <begin position="267"/>
        <end position="286"/>
    </location>
</feature>
<comment type="caution">
    <text evidence="7">The sequence shown here is derived from an EMBL/GenBank/DDBJ whole genome shotgun (WGS) entry which is preliminary data.</text>
</comment>
<proteinExistence type="predicted"/>
<evidence type="ECO:0000256" key="6">
    <source>
        <dbReference type="SAM" id="Phobius"/>
    </source>
</evidence>
<feature type="region of interest" description="Disordered" evidence="5">
    <location>
        <begin position="588"/>
        <end position="706"/>
    </location>
</feature>
<feature type="transmembrane region" description="Helical" evidence="6">
    <location>
        <begin position="169"/>
        <end position="189"/>
    </location>
</feature>
<evidence type="ECO:0000256" key="4">
    <source>
        <dbReference type="ARBA" id="ARBA00023136"/>
    </source>
</evidence>
<keyword evidence="2 6" id="KW-0812">Transmembrane</keyword>
<feature type="compositionally biased region" description="Basic and acidic residues" evidence="5">
    <location>
        <begin position="393"/>
        <end position="402"/>
    </location>
</feature>
<organism evidence="7 8">
    <name type="scientific">Rhodotorula mucilaginosa</name>
    <name type="common">Yeast</name>
    <name type="synonym">Rhodotorula rubra</name>
    <dbReference type="NCBI Taxonomy" id="5537"/>
    <lineage>
        <taxon>Eukaryota</taxon>
        <taxon>Fungi</taxon>
        <taxon>Dikarya</taxon>
        <taxon>Basidiomycota</taxon>
        <taxon>Pucciniomycotina</taxon>
        <taxon>Microbotryomycetes</taxon>
        <taxon>Sporidiobolales</taxon>
        <taxon>Sporidiobolaceae</taxon>
        <taxon>Rhodotorula</taxon>
    </lineage>
</organism>
<feature type="transmembrane region" description="Helical" evidence="6">
    <location>
        <begin position="196"/>
        <end position="223"/>
    </location>
</feature>
<dbReference type="PANTHER" id="PTHR12570:SF92">
    <property type="entry name" value="SPICHTHYIN, ISOFORM B"/>
    <property type="match status" value="1"/>
</dbReference>
<name>A0A9P7B6M5_RHOMI</name>
<feature type="compositionally biased region" description="Low complexity" evidence="5">
    <location>
        <begin position="443"/>
        <end position="455"/>
    </location>
</feature>
<dbReference type="GO" id="GO:0016020">
    <property type="term" value="C:membrane"/>
    <property type="evidence" value="ECO:0007669"/>
    <property type="project" value="UniProtKB-SubCell"/>
</dbReference>
<feature type="transmembrane region" description="Helical" evidence="6">
    <location>
        <begin position="100"/>
        <end position="122"/>
    </location>
</feature>
<feature type="compositionally biased region" description="Basic residues" evidence="5">
    <location>
        <begin position="651"/>
        <end position="660"/>
    </location>
</feature>
<evidence type="ECO:0000256" key="3">
    <source>
        <dbReference type="ARBA" id="ARBA00022989"/>
    </source>
</evidence>
<dbReference type="PANTHER" id="PTHR12570">
    <property type="match status" value="1"/>
</dbReference>
<keyword evidence="4 6" id="KW-0472">Membrane</keyword>
<feature type="compositionally biased region" description="Polar residues" evidence="5">
    <location>
        <begin position="514"/>
        <end position="524"/>
    </location>
</feature>
<keyword evidence="3 6" id="KW-1133">Transmembrane helix</keyword>
<dbReference type="EMBL" id="PUHQ01000036">
    <property type="protein sequence ID" value="KAG0661271.1"/>
    <property type="molecule type" value="Genomic_DNA"/>
</dbReference>
<dbReference type="Proteomes" id="UP000777482">
    <property type="component" value="Unassembled WGS sequence"/>
</dbReference>
<feature type="compositionally biased region" description="Low complexity" evidence="5">
    <location>
        <begin position="374"/>
        <end position="391"/>
    </location>
</feature>
<dbReference type="InterPro" id="IPR037185">
    <property type="entry name" value="EmrE-like"/>
</dbReference>
<accession>A0A9P7B6M5</accession>
<dbReference type="Pfam" id="PF05653">
    <property type="entry name" value="Mg_trans_NIPA"/>
    <property type="match status" value="1"/>
</dbReference>
<protein>
    <recommendedName>
        <fullName evidence="9">DUF803-domain-containing protein</fullName>
    </recommendedName>
</protein>
<dbReference type="OrthoDB" id="6428174at2759"/>
<evidence type="ECO:0000313" key="8">
    <source>
        <dbReference type="Proteomes" id="UP000777482"/>
    </source>
</evidence>
<evidence type="ECO:0000256" key="2">
    <source>
        <dbReference type="ARBA" id="ARBA00022692"/>
    </source>
</evidence>
<feature type="region of interest" description="Disordered" evidence="5">
    <location>
        <begin position="374"/>
        <end position="469"/>
    </location>
</feature>
<feature type="transmembrane region" description="Helical" evidence="6">
    <location>
        <begin position="129"/>
        <end position="149"/>
    </location>
</feature>
<feature type="compositionally biased region" description="Acidic residues" evidence="5">
    <location>
        <begin position="677"/>
        <end position="686"/>
    </location>
</feature>
<keyword evidence="8" id="KW-1185">Reference proteome</keyword>
<sequence length="706" mass="74974">MSSTVASASASASSSAAAASATTQPASYKVIGVLLAVGSGLLIGGSFIFKKKGLQAAERRSGVAKGEGHEYLKSWLWWTGMIVMIIGELMNLIAYSFTDAILVTPMGSLAVVTSGILAHFILKERLTTFGWLGSTLSILGSVIIALNGPAEETSTTIQAFQKKFLSVGFLVWGSLCLVSAAGMVFFVAPKYGKKNMLVYITICSLLGGLSVACTSGLGGAILTSIRGDSSQWKQWFMYFTLAFVITTLLLEINYLNKALALYNSASVTAAYYVIFTSCTLITSIILNSGFHGASTTSIVTLVLGFLVIVVGVALLQLSKVEPEDVKSGMLDGKTSLLLSAARSETTHHADDDPGIDAIRGISGVAGTIHRAISMRSRGSRRSTGAGRMTSSEDPFHPEEMGMRQRAGGGRTGAPGAMWSGPAEAGGEVRRYDLRDEPIRYTEEPSPMSTTPTGGSVLATRSSENLRSDTARANSAIQFSETDQVHRYTSKWKKKGGDAHHLELRRPVGSHEHQPGSTPPTSGDITSAGVADPQGDFSAARSGSIFTSKAYHDPYAEGEDAGDDGAFVPTARGHSGSSLAGRLGQVFASSPKASAHPAFDFESHGPKSPPPSATKHRFTTLSPFRGNSGGTSGGERNRANSRERGASDHDHGHQHRVPHPRGPRDMQARDEEAALVSQEDDDFDEKSDDEHVNFGGRLEQYDSRDQL</sequence>
<feature type="region of interest" description="Disordered" evidence="5">
    <location>
        <begin position="555"/>
        <end position="575"/>
    </location>
</feature>
<dbReference type="InterPro" id="IPR008521">
    <property type="entry name" value="Mg_trans_NIPA"/>
</dbReference>
<feature type="transmembrane region" description="Helical" evidence="6">
    <location>
        <begin position="298"/>
        <end position="317"/>
    </location>
</feature>
<feature type="compositionally biased region" description="Basic and acidic residues" evidence="5">
    <location>
        <begin position="661"/>
        <end position="671"/>
    </location>
</feature>
<reference evidence="7 8" key="1">
    <citation type="submission" date="2020-11" db="EMBL/GenBank/DDBJ databases">
        <title>Kefir isolates.</title>
        <authorList>
            <person name="Marcisauskas S."/>
            <person name="Kim Y."/>
            <person name="Blasche S."/>
        </authorList>
    </citation>
    <scope>NUCLEOTIDE SEQUENCE [LARGE SCALE GENOMIC DNA]</scope>
    <source>
        <strain evidence="7 8">KR</strain>
    </source>
</reference>
<evidence type="ECO:0000256" key="5">
    <source>
        <dbReference type="SAM" id="MobiDB-lite"/>
    </source>
</evidence>
<dbReference type="AlphaFoldDB" id="A0A9P7B6M5"/>
<feature type="transmembrane region" description="Helical" evidence="6">
    <location>
        <begin position="30"/>
        <end position="49"/>
    </location>
</feature>
<evidence type="ECO:0000256" key="1">
    <source>
        <dbReference type="ARBA" id="ARBA00004141"/>
    </source>
</evidence>
<feature type="transmembrane region" description="Helical" evidence="6">
    <location>
        <begin position="75"/>
        <end position="94"/>
    </location>
</feature>
<feature type="region of interest" description="Disordered" evidence="5">
    <location>
        <begin position="506"/>
        <end position="539"/>
    </location>
</feature>
<evidence type="ECO:0000313" key="7">
    <source>
        <dbReference type="EMBL" id="KAG0661271.1"/>
    </source>
</evidence>
<evidence type="ECO:0008006" key="9">
    <source>
        <dbReference type="Google" id="ProtNLM"/>
    </source>
</evidence>
<dbReference type="GO" id="GO:0015095">
    <property type="term" value="F:magnesium ion transmembrane transporter activity"/>
    <property type="evidence" value="ECO:0007669"/>
    <property type="project" value="InterPro"/>
</dbReference>
<gene>
    <name evidence="7" type="ORF">C6P46_004042</name>
</gene>
<dbReference type="SUPFAM" id="SSF103481">
    <property type="entry name" value="Multidrug resistance efflux transporter EmrE"/>
    <property type="match status" value="1"/>
</dbReference>
<feature type="transmembrane region" description="Helical" evidence="6">
    <location>
        <begin position="235"/>
        <end position="255"/>
    </location>
</feature>